<gene>
    <name evidence="8" type="ORF">SAMN05421773_11123</name>
</gene>
<dbReference type="InterPro" id="IPR000792">
    <property type="entry name" value="Tscrpt_reg_LuxR_C"/>
</dbReference>
<dbReference type="InterPro" id="IPR013324">
    <property type="entry name" value="RNA_pol_sigma_r3/r4-like"/>
</dbReference>
<dbReference type="EMBL" id="FOLM01000011">
    <property type="protein sequence ID" value="SFD19761.1"/>
    <property type="molecule type" value="Genomic_DNA"/>
</dbReference>
<accession>A0A1I1QCE7</accession>
<evidence type="ECO:0000259" key="7">
    <source>
        <dbReference type="PROSITE" id="PS00622"/>
    </source>
</evidence>
<protein>
    <submittedName>
        <fullName evidence="8">RNA polymerase sigma-70 factor, ECF subfamily</fullName>
    </submittedName>
</protein>
<dbReference type="InterPro" id="IPR039425">
    <property type="entry name" value="RNA_pol_sigma-70-like"/>
</dbReference>
<keyword evidence="4" id="KW-0238">DNA-binding</keyword>
<dbReference type="AlphaFoldDB" id="A0A1I1QCE7"/>
<proteinExistence type="inferred from homology"/>
<evidence type="ECO:0000256" key="4">
    <source>
        <dbReference type="ARBA" id="ARBA00023125"/>
    </source>
</evidence>
<evidence type="ECO:0000256" key="3">
    <source>
        <dbReference type="ARBA" id="ARBA00023082"/>
    </source>
</evidence>
<dbReference type="GO" id="GO:0003677">
    <property type="term" value="F:DNA binding"/>
    <property type="evidence" value="ECO:0007669"/>
    <property type="project" value="UniProtKB-KW"/>
</dbReference>
<name>A0A1I1QCE7_9ACTN</name>
<evidence type="ECO:0000313" key="8">
    <source>
        <dbReference type="EMBL" id="SFD19761.1"/>
    </source>
</evidence>
<evidence type="ECO:0000256" key="6">
    <source>
        <dbReference type="SAM" id="MobiDB-lite"/>
    </source>
</evidence>
<feature type="compositionally biased region" description="Basic and acidic residues" evidence="6">
    <location>
        <begin position="215"/>
        <end position="227"/>
    </location>
</feature>
<dbReference type="Pfam" id="PF08281">
    <property type="entry name" value="Sigma70_r4_2"/>
    <property type="match status" value="1"/>
</dbReference>
<dbReference type="SUPFAM" id="SSF88659">
    <property type="entry name" value="Sigma3 and sigma4 domains of RNA polymerase sigma factors"/>
    <property type="match status" value="1"/>
</dbReference>
<dbReference type="RefSeq" id="WP_093840119.1">
    <property type="nucleotide sequence ID" value="NZ_FOLM01000011.1"/>
</dbReference>
<dbReference type="OrthoDB" id="4350410at2"/>
<dbReference type="Gene3D" id="1.10.10.10">
    <property type="entry name" value="Winged helix-like DNA-binding domain superfamily/Winged helix DNA-binding domain"/>
    <property type="match status" value="1"/>
</dbReference>
<evidence type="ECO:0000256" key="5">
    <source>
        <dbReference type="ARBA" id="ARBA00023163"/>
    </source>
</evidence>
<dbReference type="STRING" id="910347.SAMN05421773_11123"/>
<reference evidence="8 9" key="1">
    <citation type="submission" date="2016-10" db="EMBL/GenBank/DDBJ databases">
        <authorList>
            <person name="de Groot N.N."/>
        </authorList>
    </citation>
    <scope>NUCLEOTIDE SEQUENCE [LARGE SCALE GENOMIC DNA]</scope>
    <source>
        <strain evidence="8 9">CGMCC 4.5739</strain>
    </source>
</reference>
<dbReference type="Proteomes" id="UP000199207">
    <property type="component" value="Unassembled WGS sequence"/>
</dbReference>
<dbReference type="GO" id="GO:0006352">
    <property type="term" value="P:DNA-templated transcription initiation"/>
    <property type="evidence" value="ECO:0007669"/>
    <property type="project" value="InterPro"/>
</dbReference>
<dbReference type="PANTHER" id="PTHR43133">
    <property type="entry name" value="RNA POLYMERASE ECF-TYPE SIGMA FACTO"/>
    <property type="match status" value="1"/>
</dbReference>
<dbReference type="GO" id="GO:0016987">
    <property type="term" value="F:sigma factor activity"/>
    <property type="evidence" value="ECO:0007669"/>
    <property type="project" value="UniProtKB-KW"/>
</dbReference>
<organism evidence="8 9">
    <name type="scientific">Streptomyces aidingensis</name>
    <dbReference type="NCBI Taxonomy" id="910347"/>
    <lineage>
        <taxon>Bacteria</taxon>
        <taxon>Bacillati</taxon>
        <taxon>Actinomycetota</taxon>
        <taxon>Actinomycetes</taxon>
        <taxon>Kitasatosporales</taxon>
        <taxon>Streptomycetaceae</taxon>
        <taxon>Streptomyces</taxon>
    </lineage>
</organism>
<dbReference type="PROSITE" id="PS00622">
    <property type="entry name" value="HTH_LUXR_1"/>
    <property type="match status" value="1"/>
</dbReference>
<keyword evidence="3" id="KW-0731">Sigma factor</keyword>
<feature type="domain" description="HTH luxR-type" evidence="7">
    <location>
        <begin position="152"/>
        <end position="179"/>
    </location>
</feature>
<feature type="compositionally biased region" description="Basic and acidic residues" evidence="6">
    <location>
        <begin position="181"/>
        <end position="190"/>
    </location>
</feature>
<comment type="similarity">
    <text evidence="1">Belongs to the sigma-70 factor family. ECF subfamily.</text>
</comment>
<keyword evidence="5" id="KW-0804">Transcription</keyword>
<sequence length="227" mass="25098">MRTGDDDRRQPDRAVRELNVRLPAAWRGFHQQFYPVYLAYAELQLGDRREAEELVHRVFVHLAVHWNRLMREEAPAAAAWAILKAGIAEVLIFLGRGPAMPETAAFRKVCRKVLSDVRDRFAALESAIGLYAAIADLPERQFDVIVLQYVLGHRSPQVAQILGVAEATVRSHRTAARRKLGRELGLHTDADPEGPEGPVPGEAADGDGGTAGREPATEREREKEGGA</sequence>
<keyword evidence="9" id="KW-1185">Reference proteome</keyword>
<evidence type="ECO:0000256" key="2">
    <source>
        <dbReference type="ARBA" id="ARBA00023015"/>
    </source>
</evidence>
<keyword evidence="2" id="KW-0805">Transcription regulation</keyword>
<evidence type="ECO:0000256" key="1">
    <source>
        <dbReference type="ARBA" id="ARBA00010641"/>
    </source>
</evidence>
<evidence type="ECO:0000313" key="9">
    <source>
        <dbReference type="Proteomes" id="UP000199207"/>
    </source>
</evidence>
<dbReference type="InterPro" id="IPR013249">
    <property type="entry name" value="RNA_pol_sigma70_r4_t2"/>
</dbReference>
<feature type="region of interest" description="Disordered" evidence="6">
    <location>
        <begin position="181"/>
        <end position="227"/>
    </location>
</feature>
<dbReference type="PANTHER" id="PTHR43133:SF8">
    <property type="entry name" value="RNA POLYMERASE SIGMA FACTOR HI_1459-RELATED"/>
    <property type="match status" value="1"/>
</dbReference>
<dbReference type="InterPro" id="IPR036388">
    <property type="entry name" value="WH-like_DNA-bd_sf"/>
</dbReference>